<comment type="caution">
    <text evidence="1">The sequence shown here is derived from an EMBL/GenBank/DDBJ whole genome shotgun (WGS) entry which is preliminary data.</text>
</comment>
<accession>A0A3M7PDC8</accession>
<keyword evidence="2" id="KW-1185">Reference proteome</keyword>
<evidence type="ECO:0000313" key="1">
    <source>
        <dbReference type="EMBL" id="RMZ97003.1"/>
    </source>
</evidence>
<proteinExistence type="predicted"/>
<dbReference type="Proteomes" id="UP000276133">
    <property type="component" value="Unassembled WGS sequence"/>
</dbReference>
<name>A0A3M7PDC8_BRAPC</name>
<gene>
    <name evidence="1" type="ORF">BpHYR1_003633</name>
</gene>
<evidence type="ECO:0000313" key="2">
    <source>
        <dbReference type="Proteomes" id="UP000276133"/>
    </source>
</evidence>
<reference evidence="1 2" key="1">
    <citation type="journal article" date="2018" name="Sci. Rep.">
        <title>Genomic signatures of local adaptation to the degree of environmental predictability in rotifers.</title>
        <authorList>
            <person name="Franch-Gras L."/>
            <person name="Hahn C."/>
            <person name="Garcia-Roger E.M."/>
            <person name="Carmona M.J."/>
            <person name="Serra M."/>
            <person name="Gomez A."/>
        </authorList>
    </citation>
    <scope>NUCLEOTIDE SEQUENCE [LARGE SCALE GENOMIC DNA]</scope>
    <source>
        <strain evidence="1">HYR1</strain>
    </source>
</reference>
<sequence length="181" mass="21742">MRCGNIVPYIDGIKFSILKHEDQNTKNNYFTYETKLIHLNKLLYLNLNDSPSKFLFTLHEVLSFVIHCKIYMNKIHNLIYHTELHTYDFIQVSSQLSMPKIYEHNISFQHFLCINLDKAGFPSKINSKKWRRAMSSDKHFIPLKYQYLLKKNYSFDFPVYSIWEPNDLDENKCLFILEMKT</sequence>
<organism evidence="1 2">
    <name type="scientific">Brachionus plicatilis</name>
    <name type="common">Marine rotifer</name>
    <name type="synonym">Brachionus muelleri</name>
    <dbReference type="NCBI Taxonomy" id="10195"/>
    <lineage>
        <taxon>Eukaryota</taxon>
        <taxon>Metazoa</taxon>
        <taxon>Spiralia</taxon>
        <taxon>Gnathifera</taxon>
        <taxon>Rotifera</taxon>
        <taxon>Eurotatoria</taxon>
        <taxon>Monogononta</taxon>
        <taxon>Pseudotrocha</taxon>
        <taxon>Ploima</taxon>
        <taxon>Brachionidae</taxon>
        <taxon>Brachionus</taxon>
    </lineage>
</organism>
<dbReference type="EMBL" id="REGN01011706">
    <property type="protein sequence ID" value="RMZ97003.1"/>
    <property type="molecule type" value="Genomic_DNA"/>
</dbReference>
<protein>
    <submittedName>
        <fullName evidence="1">Uncharacterized protein</fullName>
    </submittedName>
</protein>
<dbReference type="AlphaFoldDB" id="A0A3M7PDC8"/>